<comment type="caution">
    <text evidence="11">The sequence shown here is derived from an EMBL/GenBank/DDBJ whole genome shotgun (WGS) entry which is preliminary data.</text>
</comment>
<proteinExistence type="inferred from homology"/>
<feature type="active site" description="Charge relay system" evidence="8">
    <location>
        <position position="367"/>
    </location>
</feature>
<feature type="chain" id="PRO_5035460674" description="Lipase" evidence="9">
    <location>
        <begin position="25"/>
        <end position="427"/>
    </location>
</feature>
<comment type="similarity">
    <text evidence="1 7">Belongs to the AB hydrolase superfamily. Lipase family.</text>
</comment>
<keyword evidence="12" id="KW-1185">Reference proteome</keyword>
<keyword evidence="4 7" id="KW-0442">Lipid degradation</keyword>
<evidence type="ECO:0000259" key="10">
    <source>
        <dbReference type="Pfam" id="PF04083"/>
    </source>
</evidence>
<dbReference type="GO" id="GO:0016042">
    <property type="term" value="P:lipid catabolic process"/>
    <property type="evidence" value="ECO:0007669"/>
    <property type="project" value="UniProtKB-KW"/>
</dbReference>
<accession>A0A8K1CUN9</accession>
<protein>
    <recommendedName>
        <fullName evidence="7">Lipase</fullName>
    </recommendedName>
</protein>
<dbReference type="PANTHER" id="PTHR11005">
    <property type="entry name" value="LYSOSOMAL ACID LIPASE-RELATED"/>
    <property type="match status" value="1"/>
</dbReference>
<dbReference type="Proteomes" id="UP000794436">
    <property type="component" value="Unassembled WGS sequence"/>
</dbReference>
<feature type="active site" description="Nucleophile" evidence="8">
    <location>
        <position position="182"/>
    </location>
</feature>
<feature type="signal peptide" evidence="9">
    <location>
        <begin position="1"/>
        <end position="24"/>
    </location>
</feature>
<dbReference type="InterPro" id="IPR029058">
    <property type="entry name" value="AB_hydrolase_fold"/>
</dbReference>
<evidence type="ECO:0000313" key="11">
    <source>
        <dbReference type="EMBL" id="TMW69288.1"/>
    </source>
</evidence>
<dbReference type="InterPro" id="IPR006693">
    <property type="entry name" value="AB_hydrolase_lipase"/>
</dbReference>
<dbReference type="FunFam" id="3.40.50.1820:FF:000057">
    <property type="entry name" value="Lipase"/>
    <property type="match status" value="1"/>
</dbReference>
<keyword evidence="2 9" id="KW-0732">Signal</keyword>
<evidence type="ECO:0000256" key="2">
    <source>
        <dbReference type="ARBA" id="ARBA00022729"/>
    </source>
</evidence>
<gene>
    <name evidence="11" type="ORF">Poli38472_001444</name>
</gene>
<evidence type="ECO:0000256" key="6">
    <source>
        <dbReference type="ARBA" id="ARBA00023180"/>
    </source>
</evidence>
<organism evidence="11 12">
    <name type="scientific">Pythium oligandrum</name>
    <name type="common">Mycoparasitic fungus</name>
    <dbReference type="NCBI Taxonomy" id="41045"/>
    <lineage>
        <taxon>Eukaryota</taxon>
        <taxon>Sar</taxon>
        <taxon>Stramenopiles</taxon>
        <taxon>Oomycota</taxon>
        <taxon>Peronosporomycetes</taxon>
        <taxon>Pythiales</taxon>
        <taxon>Pythiaceae</taxon>
        <taxon>Pythium</taxon>
    </lineage>
</organism>
<evidence type="ECO:0000256" key="4">
    <source>
        <dbReference type="ARBA" id="ARBA00022963"/>
    </source>
</evidence>
<reference evidence="11" key="1">
    <citation type="submission" date="2019-03" db="EMBL/GenBank/DDBJ databases">
        <title>Long read genome sequence of the mycoparasitic Pythium oligandrum ATCC 38472 isolated from sugarbeet rhizosphere.</title>
        <authorList>
            <person name="Gaulin E."/>
        </authorList>
    </citation>
    <scope>NUCLEOTIDE SEQUENCE</scope>
    <source>
        <strain evidence="11">ATCC 38472_TT</strain>
    </source>
</reference>
<keyword evidence="5" id="KW-0443">Lipid metabolism</keyword>
<dbReference type="InterPro" id="IPR025483">
    <property type="entry name" value="Lipase_euk"/>
</dbReference>
<dbReference type="AlphaFoldDB" id="A0A8K1CUN9"/>
<evidence type="ECO:0000256" key="5">
    <source>
        <dbReference type="ARBA" id="ARBA00023098"/>
    </source>
</evidence>
<feature type="active site" description="Charge relay system" evidence="8">
    <location>
        <position position="398"/>
    </location>
</feature>
<dbReference type="Gene3D" id="3.40.50.1820">
    <property type="entry name" value="alpha/beta hydrolase"/>
    <property type="match status" value="1"/>
</dbReference>
<evidence type="ECO:0000256" key="1">
    <source>
        <dbReference type="ARBA" id="ARBA00010701"/>
    </source>
</evidence>
<keyword evidence="3 7" id="KW-0378">Hydrolase</keyword>
<dbReference type="SUPFAM" id="SSF53474">
    <property type="entry name" value="alpha/beta-Hydrolases"/>
    <property type="match status" value="1"/>
</dbReference>
<evidence type="ECO:0000256" key="3">
    <source>
        <dbReference type="ARBA" id="ARBA00022801"/>
    </source>
</evidence>
<dbReference type="EMBL" id="SPLM01000001">
    <property type="protein sequence ID" value="TMW69288.1"/>
    <property type="molecule type" value="Genomic_DNA"/>
</dbReference>
<keyword evidence="6" id="KW-0325">Glycoprotein</keyword>
<name>A0A8K1CUN9_PYTOL</name>
<dbReference type="OrthoDB" id="9974421at2759"/>
<sequence length="427" mass="48153">MFQRVLFLVTTTLLSLSLLPPAHATQPVFTTAVDPDAGLTVIQIIQRRGYAVEEHQVTTDDRYVLTMYRLPKSYDETQKNVTAAANKPAVYLIHGLLDSSFTWVLNYRNQSLAYLLADAGYDVWLGNNRGSTWSRKHLDYVSTDRRFWDFTWEEMGKFDLPAMINYVLSTTKQSALSYIGHSEGTTQAFVGFSLNQEVAKKVSYFAALAPVAYVGDTTSIVFIALAKTYLDKWFDTFGFSEFAARNALLQDFIAKYGCAYVGVACESFIQQLVGPSQNMNSSRIHVYVSQTPAGTSVKNMGHYAQSIRDHTFRRYDYGCLCSRLLPLSLCPSTICKNKDVYGAFDPPAYNLSLIKYPRTGFYFGVNDSLATPSDIAKVRTQLPQGTIVYEKNIPEFNHLDFTWAYNAPEKLYNDLLVELAKYKGKGY</sequence>
<dbReference type="Pfam" id="PF04083">
    <property type="entry name" value="Abhydro_lipase"/>
    <property type="match status" value="1"/>
</dbReference>
<feature type="domain" description="Partial AB-hydrolase lipase" evidence="10">
    <location>
        <begin position="42"/>
        <end position="106"/>
    </location>
</feature>
<evidence type="ECO:0000256" key="8">
    <source>
        <dbReference type="PIRSR" id="PIRSR000862-1"/>
    </source>
</evidence>
<evidence type="ECO:0000313" key="12">
    <source>
        <dbReference type="Proteomes" id="UP000794436"/>
    </source>
</evidence>
<dbReference type="GO" id="GO:0016788">
    <property type="term" value="F:hydrolase activity, acting on ester bonds"/>
    <property type="evidence" value="ECO:0007669"/>
    <property type="project" value="InterPro"/>
</dbReference>
<evidence type="ECO:0000256" key="7">
    <source>
        <dbReference type="PIRNR" id="PIRNR000862"/>
    </source>
</evidence>
<dbReference type="PIRSF" id="PIRSF000862">
    <property type="entry name" value="Steryl_ester_lip"/>
    <property type="match status" value="1"/>
</dbReference>
<evidence type="ECO:0000256" key="9">
    <source>
        <dbReference type="SAM" id="SignalP"/>
    </source>
</evidence>